<protein>
    <submittedName>
        <fullName evidence="2">Uncharacterized protein</fullName>
    </submittedName>
</protein>
<dbReference type="EMBL" id="CP081297">
    <property type="protein sequence ID" value="QZD87668.1"/>
    <property type="molecule type" value="Genomic_DNA"/>
</dbReference>
<keyword evidence="1" id="KW-1133">Transmembrane helix</keyword>
<evidence type="ECO:0000313" key="2">
    <source>
        <dbReference type="EMBL" id="QZD87668.1"/>
    </source>
</evidence>
<proteinExistence type="predicted"/>
<evidence type="ECO:0000313" key="3">
    <source>
        <dbReference type="Proteomes" id="UP000824280"/>
    </source>
</evidence>
<sequence length="246" mass="27792">MSMRLRRVTEHIKQQNWFAIGVDFIIVVVGVLLAFQITAWNERRLEFDRLDSKLAATQLEMRENLDRLATVDATLNTQGEQLAALRAMLAEDSARISESELNPLIWNAVPVYSLNLRRGALEMLQSSAIFTRTATPALIDQIERWEEVFSDANRAQSDCLNSRDNLLNPYIIENFPVGSISRSAPGGANYIAPSGFPIDRSALGREFDGLLVARQICFLQDKASIETLSNITRRIIELISEERMQH</sequence>
<keyword evidence="1" id="KW-0472">Membrane</keyword>
<dbReference type="Proteomes" id="UP000824280">
    <property type="component" value="Chromosome"/>
</dbReference>
<organism evidence="2 3">
    <name type="scientific">Qipengyuania psychrotolerans</name>
    <dbReference type="NCBI Taxonomy" id="2867238"/>
    <lineage>
        <taxon>Bacteria</taxon>
        <taxon>Pseudomonadati</taxon>
        <taxon>Pseudomonadota</taxon>
        <taxon>Alphaproteobacteria</taxon>
        <taxon>Sphingomonadales</taxon>
        <taxon>Erythrobacteraceae</taxon>
        <taxon>Qipengyuania</taxon>
    </lineage>
</organism>
<feature type="transmembrane region" description="Helical" evidence="1">
    <location>
        <begin position="20"/>
        <end position="40"/>
    </location>
</feature>
<accession>A0ABX8ZFC8</accession>
<gene>
    <name evidence="2" type="ORF">K3166_02905</name>
</gene>
<dbReference type="RefSeq" id="WP_221423205.1">
    <property type="nucleotide sequence ID" value="NZ_CP081297.1"/>
</dbReference>
<evidence type="ECO:0000256" key="1">
    <source>
        <dbReference type="SAM" id="Phobius"/>
    </source>
</evidence>
<keyword evidence="1" id="KW-0812">Transmembrane</keyword>
<reference evidence="2 3" key="1">
    <citation type="submission" date="2021-08" db="EMBL/GenBank/DDBJ databases">
        <title>Comparative Genomics Analysis of the Genus Qipengyuania Reveals Extensive Genetic Diversity and Metabolic Versatility, Including the Description of Fifteen Novel Species.</title>
        <authorList>
            <person name="Liu Y."/>
        </authorList>
    </citation>
    <scope>NUCLEOTIDE SEQUENCE [LARGE SCALE GENOMIC DNA]</scope>
    <source>
        <strain evidence="2 3">1XM2-8</strain>
    </source>
</reference>
<name>A0ABX8ZFC8_9SPHN</name>
<keyword evidence="3" id="KW-1185">Reference proteome</keyword>